<feature type="non-terminal residue" evidence="2">
    <location>
        <position position="1"/>
    </location>
</feature>
<keyword evidence="1" id="KW-0472">Membrane</keyword>
<evidence type="ECO:0000256" key="1">
    <source>
        <dbReference type="SAM" id="Phobius"/>
    </source>
</evidence>
<gene>
    <name evidence="2" type="ORF">RFI_33241</name>
</gene>
<evidence type="ECO:0000313" key="3">
    <source>
        <dbReference type="Proteomes" id="UP000023152"/>
    </source>
</evidence>
<evidence type="ECO:0000313" key="2">
    <source>
        <dbReference type="EMBL" id="ETO04157.1"/>
    </source>
</evidence>
<keyword evidence="1" id="KW-0812">Transmembrane</keyword>
<keyword evidence="3" id="KW-1185">Reference proteome</keyword>
<comment type="caution">
    <text evidence="2">The sequence shown here is derived from an EMBL/GenBank/DDBJ whole genome shotgun (WGS) entry which is preliminary data.</text>
</comment>
<reference evidence="2 3" key="1">
    <citation type="journal article" date="2013" name="Curr. Biol.">
        <title>The Genome of the Foraminiferan Reticulomyxa filosa.</title>
        <authorList>
            <person name="Glockner G."/>
            <person name="Hulsmann N."/>
            <person name="Schleicher M."/>
            <person name="Noegel A.A."/>
            <person name="Eichinger L."/>
            <person name="Gallinger C."/>
            <person name="Pawlowski J."/>
            <person name="Sierra R."/>
            <person name="Euteneuer U."/>
            <person name="Pillet L."/>
            <person name="Moustafa A."/>
            <person name="Platzer M."/>
            <person name="Groth M."/>
            <person name="Szafranski K."/>
            <person name="Schliwa M."/>
        </authorList>
    </citation>
    <scope>NUCLEOTIDE SEQUENCE [LARGE SCALE GENOMIC DNA]</scope>
</reference>
<keyword evidence="1" id="KW-1133">Transmembrane helix</keyword>
<dbReference type="Proteomes" id="UP000023152">
    <property type="component" value="Unassembled WGS sequence"/>
</dbReference>
<feature type="transmembrane region" description="Helical" evidence="1">
    <location>
        <begin position="12"/>
        <end position="28"/>
    </location>
</feature>
<name>X6LSQ5_RETFI</name>
<feature type="transmembrane region" description="Helical" evidence="1">
    <location>
        <begin position="91"/>
        <end position="116"/>
    </location>
</feature>
<organism evidence="2 3">
    <name type="scientific">Reticulomyxa filosa</name>
    <dbReference type="NCBI Taxonomy" id="46433"/>
    <lineage>
        <taxon>Eukaryota</taxon>
        <taxon>Sar</taxon>
        <taxon>Rhizaria</taxon>
        <taxon>Retaria</taxon>
        <taxon>Foraminifera</taxon>
        <taxon>Monothalamids</taxon>
        <taxon>Reticulomyxidae</taxon>
        <taxon>Reticulomyxa</taxon>
    </lineage>
</organism>
<sequence>TIFVWGTFLGEFIMFWVVGLAYAYLDLYRPSLIAPFKVQQNYVLSREDFLIAVRVALRNQALVLVVIYFLWDIYPLLSPDGFNPKLPSFGQVIFSLAACLPFSEVLIKFFFFFFLISLSLKKKLQLTYERGPKRSFFFFFFFF</sequence>
<dbReference type="AlphaFoldDB" id="X6LSQ5"/>
<proteinExistence type="predicted"/>
<protein>
    <submittedName>
        <fullName evidence="2">Uncharacterized protein</fullName>
    </submittedName>
</protein>
<dbReference type="EMBL" id="ASPP01029987">
    <property type="protein sequence ID" value="ETO04157.1"/>
    <property type="molecule type" value="Genomic_DNA"/>
</dbReference>
<accession>X6LSQ5</accession>